<dbReference type="InterPro" id="IPR036097">
    <property type="entry name" value="HisK_dim/P_sf"/>
</dbReference>
<evidence type="ECO:0000256" key="4">
    <source>
        <dbReference type="ARBA" id="ARBA00022679"/>
    </source>
</evidence>
<dbReference type="Pfam" id="PF02518">
    <property type="entry name" value="HATPase_c"/>
    <property type="match status" value="1"/>
</dbReference>
<feature type="domain" description="Response regulatory" evidence="9">
    <location>
        <begin position="541"/>
        <end position="658"/>
    </location>
</feature>
<feature type="domain" description="Histidine kinase" evidence="8">
    <location>
        <begin position="300"/>
        <end position="515"/>
    </location>
</feature>
<dbReference type="PANTHER" id="PTHR43047:SF72">
    <property type="entry name" value="OSMOSENSING HISTIDINE PROTEIN KINASE SLN1"/>
    <property type="match status" value="1"/>
</dbReference>
<dbReference type="NCBIfam" id="TIGR00229">
    <property type="entry name" value="sensory_box"/>
    <property type="match status" value="2"/>
</dbReference>
<dbReference type="Pfam" id="PF00072">
    <property type="entry name" value="Response_reg"/>
    <property type="match status" value="1"/>
</dbReference>
<evidence type="ECO:0000259" key="8">
    <source>
        <dbReference type="PROSITE" id="PS50109"/>
    </source>
</evidence>
<gene>
    <name evidence="12" type="ORF">MFP26_11390</name>
</gene>
<evidence type="ECO:0000256" key="5">
    <source>
        <dbReference type="ARBA" id="ARBA00022777"/>
    </source>
</evidence>
<dbReference type="RefSeq" id="WP_249244794.1">
    <property type="nucleotide sequence ID" value="NZ_JAKPBZ010000111.1"/>
</dbReference>
<evidence type="ECO:0000259" key="9">
    <source>
        <dbReference type="PROSITE" id="PS50110"/>
    </source>
</evidence>
<dbReference type="SMART" id="SM00388">
    <property type="entry name" value="HisKA"/>
    <property type="match status" value="1"/>
</dbReference>
<dbReference type="SMART" id="SM00091">
    <property type="entry name" value="PAS"/>
    <property type="match status" value="2"/>
</dbReference>
<dbReference type="InterPro" id="IPR013656">
    <property type="entry name" value="PAS_4"/>
</dbReference>
<keyword evidence="13" id="KW-1185">Reference proteome</keyword>
<dbReference type="CDD" id="cd00130">
    <property type="entry name" value="PAS"/>
    <property type="match status" value="2"/>
</dbReference>
<feature type="domain" description="PAS" evidence="10">
    <location>
        <begin position="163"/>
        <end position="216"/>
    </location>
</feature>
<dbReference type="Gene3D" id="3.30.450.20">
    <property type="entry name" value="PAS domain"/>
    <property type="match status" value="2"/>
</dbReference>
<dbReference type="InterPro" id="IPR005467">
    <property type="entry name" value="His_kinase_dom"/>
</dbReference>
<dbReference type="InterPro" id="IPR036890">
    <property type="entry name" value="HATPase_C_sf"/>
</dbReference>
<dbReference type="SUPFAM" id="SSF52172">
    <property type="entry name" value="CheY-like"/>
    <property type="match status" value="1"/>
</dbReference>
<evidence type="ECO:0000256" key="3">
    <source>
        <dbReference type="ARBA" id="ARBA00022553"/>
    </source>
</evidence>
<reference evidence="12 13" key="1">
    <citation type="submission" date="2022-02" db="EMBL/GenBank/DDBJ databases">
        <title>Description of Brenneria tiliae sp. nov. isolated from symptomatic Tilia x moltkei and Tilia x europaea trees in the UK.</title>
        <authorList>
            <person name="Kile H."/>
        </authorList>
    </citation>
    <scope>NUCLEOTIDE SEQUENCE [LARGE SCALE GENOMIC DNA]</scope>
    <source>
        <strain evidence="12 13">MC1SB4.1</strain>
    </source>
</reference>
<dbReference type="Pfam" id="PF00512">
    <property type="entry name" value="HisKA"/>
    <property type="match status" value="1"/>
</dbReference>
<dbReference type="InterPro" id="IPR003661">
    <property type="entry name" value="HisK_dim/P_dom"/>
</dbReference>
<evidence type="ECO:0000256" key="2">
    <source>
        <dbReference type="ARBA" id="ARBA00012438"/>
    </source>
</evidence>
<dbReference type="PROSITE" id="PS50109">
    <property type="entry name" value="HIS_KIN"/>
    <property type="match status" value="1"/>
</dbReference>
<dbReference type="SMART" id="SM00448">
    <property type="entry name" value="REC"/>
    <property type="match status" value="1"/>
</dbReference>
<dbReference type="InterPro" id="IPR011006">
    <property type="entry name" value="CheY-like_superfamily"/>
</dbReference>
<comment type="caution">
    <text evidence="12">The sequence shown here is derived from an EMBL/GenBank/DDBJ whole genome shotgun (WGS) entry which is preliminary data.</text>
</comment>
<dbReference type="SMART" id="SM00387">
    <property type="entry name" value="HATPase_c"/>
    <property type="match status" value="1"/>
</dbReference>
<dbReference type="Proteomes" id="UP001203069">
    <property type="component" value="Unassembled WGS sequence"/>
</dbReference>
<dbReference type="InterPro" id="IPR035965">
    <property type="entry name" value="PAS-like_dom_sf"/>
</dbReference>
<protein>
    <recommendedName>
        <fullName evidence="2">histidine kinase</fullName>
        <ecNumber evidence="2">2.7.13.3</ecNumber>
    </recommendedName>
</protein>
<dbReference type="SUPFAM" id="SSF47384">
    <property type="entry name" value="Homodimeric domain of signal transducing histidine kinase"/>
    <property type="match status" value="1"/>
</dbReference>
<feature type="region of interest" description="Disordered" evidence="7">
    <location>
        <begin position="1"/>
        <end position="25"/>
    </location>
</feature>
<feature type="modified residue" description="4-aspartylphosphate" evidence="6">
    <location>
        <position position="591"/>
    </location>
</feature>
<name>A0ABT0MTY3_9GAMM</name>
<evidence type="ECO:0000259" key="10">
    <source>
        <dbReference type="PROSITE" id="PS50112"/>
    </source>
</evidence>
<dbReference type="PRINTS" id="PR00344">
    <property type="entry name" value="BCTRLSENSOR"/>
</dbReference>
<dbReference type="Gene3D" id="3.40.50.2300">
    <property type="match status" value="1"/>
</dbReference>
<dbReference type="PROSITE" id="PS50110">
    <property type="entry name" value="RESPONSE_REGULATORY"/>
    <property type="match status" value="1"/>
</dbReference>
<dbReference type="CDD" id="cd16922">
    <property type="entry name" value="HATPase_EvgS-ArcB-TorS-like"/>
    <property type="match status" value="1"/>
</dbReference>
<evidence type="ECO:0000313" key="12">
    <source>
        <dbReference type="EMBL" id="MCL2893285.1"/>
    </source>
</evidence>
<feature type="domain" description="PAC" evidence="11">
    <location>
        <begin position="109"/>
        <end position="162"/>
    </location>
</feature>
<keyword evidence="3 6" id="KW-0597">Phosphoprotein</keyword>
<dbReference type="InterPro" id="IPR001789">
    <property type="entry name" value="Sig_transdc_resp-reg_receiver"/>
</dbReference>
<evidence type="ECO:0000256" key="7">
    <source>
        <dbReference type="SAM" id="MobiDB-lite"/>
    </source>
</evidence>
<dbReference type="SUPFAM" id="SSF55785">
    <property type="entry name" value="PYP-like sensor domain (PAS domain)"/>
    <property type="match status" value="2"/>
</dbReference>
<evidence type="ECO:0000259" key="11">
    <source>
        <dbReference type="PROSITE" id="PS50113"/>
    </source>
</evidence>
<dbReference type="InterPro" id="IPR013767">
    <property type="entry name" value="PAS_fold"/>
</dbReference>
<dbReference type="InterPro" id="IPR000014">
    <property type="entry name" value="PAS"/>
</dbReference>
<dbReference type="EC" id="2.7.13.3" evidence="2"/>
<dbReference type="InterPro" id="IPR003594">
    <property type="entry name" value="HATPase_dom"/>
</dbReference>
<dbReference type="PROSITE" id="PS50113">
    <property type="entry name" value="PAC"/>
    <property type="match status" value="1"/>
</dbReference>
<evidence type="ECO:0000256" key="6">
    <source>
        <dbReference type="PROSITE-ProRule" id="PRU00169"/>
    </source>
</evidence>
<evidence type="ECO:0000313" key="13">
    <source>
        <dbReference type="Proteomes" id="UP001203069"/>
    </source>
</evidence>
<dbReference type="Gene3D" id="3.30.565.10">
    <property type="entry name" value="Histidine kinase-like ATPase, C-terminal domain"/>
    <property type="match status" value="1"/>
</dbReference>
<dbReference type="SUPFAM" id="SSF55874">
    <property type="entry name" value="ATPase domain of HSP90 chaperone/DNA topoisomerase II/histidine kinase"/>
    <property type="match status" value="1"/>
</dbReference>
<dbReference type="InterPro" id="IPR000700">
    <property type="entry name" value="PAS-assoc_C"/>
</dbReference>
<keyword evidence="5" id="KW-0418">Kinase</keyword>
<dbReference type="EMBL" id="JAKPBZ010000111">
    <property type="protein sequence ID" value="MCL2893285.1"/>
    <property type="molecule type" value="Genomic_DNA"/>
</dbReference>
<accession>A0ABT0MTY3</accession>
<dbReference type="PANTHER" id="PTHR43047">
    <property type="entry name" value="TWO-COMPONENT HISTIDINE PROTEIN KINASE"/>
    <property type="match status" value="1"/>
</dbReference>
<dbReference type="InterPro" id="IPR004358">
    <property type="entry name" value="Sig_transdc_His_kin-like_C"/>
</dbReference>
<dbReference type="CDD" id="cd00082">
    <property type="entry name" value="HisKA"/>
    <property type="match status" value="1"/>
</dbReference>
<organism evidence="12 13">
    <name type="scientific">Brenneria tiliae</name>
    <dbReference type="NCBI Taxonomy" id="2914984"/>
    <lineage>
        <taxon>Bacteria</taxon>
        <taxon>Pseudomonadati</taxon>
        <taxon>Pseudomonadota</taxon>
        <taxon>Gammaproteobacteria</taxon>
        <taxon>Enterobacterales</taxon>
        <taxon>Pectobacteriaceae</taxon>
        <taxon>Brenneria</taxon>
    </lineage>
</organism>
<comment type="catalytic activity">
    <reaction evidence="1">
        <text>ATP + protein L-histidine = ADP + protein N-phospho-L-histidine.</text>
        <dbReference type="EC" id="2.7.13.3"/>
    </reaction>
</comment>
<dbReference type="Pfam" id="PF00989">
    <property type="entry name" value="PAS"/>
    <property type="match status" value="1"/>
</dbReference>
<dbReference type="PROSITE" id="PS50112">
    <property type="entry name" value="PAS"/>
    <property type="match status" value="1"/>
</dbReference>
<dbReference type="Gene3D" id="1.10.287.130">
    <property type="match status" value="1"/>
</dbReference>
<proteinExistence type="predicted"/>
<dbReference type="Pfam" id="PF08448">
    <property type="entry name" value="PAS_4"/>
    <property type="match status" value="1"/>
</dbReference>
<keyword evidence="4" id="KW-0808">Transferase</keyword>
<evidence type="ECO:0000256" key="1">
    <source>
        <dbReference type="ARBA" id="ARBA00000085"/>
    </source>
</evidence>
<sequence length="669" mass="74212">MGADRRAGDKPRNPVKSDKPSDRLGALDDAWATDPGGLLQSILDHLPAGVFWKDASSRYLGANRYFTRDAGRDDPGEIVGRDDFELFDAAAAERYRQDDLAVLDGGQPRMDALEFVERPAGQGRWFSVNKVPLRDAQGALVGLLGMYLDITRFKEAERELQESEARFRFFLDNVDEGVVVFDRQGIIVDVSTRWLELFRCRREEALGRPVLDFTSPTAVPMATQLIGEKWSESYESEMLRKDGTTFPAIVRGRDQVLDGQGLRLTTVLDITRQKESEQALKLAKIEAERANQAKSEFLSSMSHELRTPMNAILGFSQILEFDEQLNADQRDNVTEILKAGRHLLGLINEVLDLAKIESGVVPLAIEAVTLSALMRECRQLVQPLAAERQISLRLDVPETLAVAADRQRVKQVLLNLLSNAIKYNRTGGEVRIALETRGKWLRIAVVDTGDGIAGERLGELFQPFNRLEAERSGVEGTGIGLVITRKLIEAMGGRIGVESEPGKGSRFWVELPQADAQAQAPAASRPAPGAAPRVHGQRQHYILYIDDNPVNLKLVTQILDKLRHIRLVTMRSAEAGIAFAMAHRPDLILLDINLPGMDGYEALEALRTHHPLRDVPVLAVSANVMPQDIARGMAAGFADYLTKPLDIGRFLTSVDAHLHYDQGNPHDDR</sequence>